<dbReference type="PANTHER" id="PTHR24305">
    <property type="entry name" value="CYTOCHROME P450"/>
    <property type="match status" value="1"/>
</dbReference>
<comment type="cofactor">
    <cofactor evidence="1 9">
        <name>heme</name>
        <dbReference type="ChEBI" id="CHEBI:30413"/>
    </cofactor>
</comment>
<dbReference type="PRINTS" id="PR00385">
    <property type="entry name" value="P450"/>
</dbReference>
<name>A0A9P3GPK9_9APHY</name>
<keyword evidence="7 9" id="KW-0408">Iron</keyword>
<gene>
    <name evidence="11" type="ORF">PsYK624_134430</name>
</gene>
<evidence type="ECO:0000256" key="9">
    <source>
        <dbReference type="PIRSR" id="PIRSR602401-1"/>
    </source>
</evidence>
<dbReference type="CDD" id="cd11069">
    <property type="entry name" value="CYP_FUM15-like"/>
    <property type="match status" value="1"/>
</dbReference>
<keyword evidence="12" id="KW-1185">Reference proteome</keyword>
<dbReference type="SUPFAM" id="SSF48264">
    <property type="entry name" value="Cytochrome P450"/>
    <property type="match status" value="1"/>
</dbReference>
<dbReference type="Gene3D" id="1.10.630.10">
    <property type="entry name" value="Cytochrome P450"/>
    <property type="match status" value="1"/>
</dbReference>
<dbReference type="GO" id="GO:0016705">
    <property type="term" value="F:oxidoreductase activity, acting on paired donors, with incorporation or reduction of molecular oxygen"/>
    <property type="evidence" value="ECO:0007669"/>
    <property type="project" value="InterPro"/>
</dbReference>
<proteinExistence type="inferred from homology"/>
<dbReference type="InterPro" id="IPR036396">
    <property type="entry name" value="Cyt_P450_sf"/>
</dbReference>
<evidence type="ECO:0000256" key="2">
    <source>
        <dbReference type="ARBA" id="ARBA00005179"/>
    </source>
</evidence>
<dbReference type="Pfam" id="PF00067">
    <property type="entry name" value="p450"/>
    <property type="match status" value="1"/>
</dbReference>
<dbReference type="PANTHER" id="PTHR24305:SF166">
    <property type="entry name" value="CYTOCHROME P450 12A4, MITOCHONDRIAL-RELATED"/>
    <property type="match status" value="1"/>
</dbReference>
<organism evidence="11 12">
    <name type="scientific">Phanerochaete sordida</name>
    <dbReference type="NCBI Taxonomy" id="48140"/>
    <lineage>
        <taxon>Eukaryota</taxon>
        <taxon>Fungi</taxon>
        <taxon>Dikarya</taxon>
        <taxon>Basidiomycota</taxon>
        <taxon>Agaricomycotina</taxon>
        <taxon>Agaricomycetes</taxon>
        <taxon>Polyporales</taxon>
        <taxon>Phanerochaetaceae</taxon>
        <taxon>Phanerochaete</taxon>
    </lineage>
</organism>
<protein>
    <submittedName>
        <fullName evidence="11">Cytochrome P450</fullName>
    </submittedName>
</protein>
<dbReference type="AlphaFoldDB" id="A0A9P3GPK9"/>
<dbReference type="GO" id="GO:0005506">
    <property type="term" value="F:iron ion binding"/>
    <property type="evidence" value="ECO:0007669"/>
    <property type="project" value="InterPro"/>
</dbReference>
<dbReference type="InterPro" id="IPR001128">
    <property type="entry name" value="Cyt_P450"/>
</dbReference>
<feature type="binding site" description="axial binding residue" evidence="9">
    <location>
        <position position="495"/>
    </location>
    <ligand>
        <name>heme</name>
        <dbReference type="ChEBI" id="CHEBI:30413"/>
    </ligand>
    <ligandPart>
        <name>Fe</name>
        <dbReference type="ChEBI" id="CHEBI:18248"/>
    </ligandPart>
</feature>
<evidence type="ECO:0000256" key="7">
    <source>
        <dbReference type="ARBA" id="ARBA00023004"/>
    </source>
</evidence>
<sequence>MYLLTVVGLCAAATAARLAWALLKCYVLPSPLNDIPGPRSHSLLKGSEDRLQQRDAWPFLDQLTEDYGQVVKLTSLFGKHVVWVFDPLAMYHIVLKDQDVYEESPWIIIGRKLFMGPGLLSTTGAHHRRQRKLLNLVFSIAHMRRLTPVFGEVASRLRTGIETQLQASADGEVDVLGWMGRAALELIGQGGFGHSFDPLVQDVPNDFASAIKDFVPTIQSLMIYLALIIPFSPLIDACERYPALSAFVGRCFDCLPHAGLRRLKAIVDVLTSTSRSIYAEKQAALESDAAETKMRVLEGRDLMSVLLRKNTRVDAADRLPAREIIAQITTFTFAGTDTTSNALARILHLLCLHRDAQAALRAELLEARARNGGADLEYDALVALPFLDAVCRETLRLFPPVPWVSRVTNKDARLPLAAPLALRDGTRASALHLPARTTVVLAIHSANRSTQIWGADAREWRPARWLGTLPAAVAEAKSPGVYANLMTFTGGGRSCIGFKFSQLEMKVVLATLVSSFRLSLCEGANADIIWNRAPIAYPTVGPTDKTPRLPLRLEPLGH</sequence>
<dbReference type="GO" id="GO:0004497">
    <property type="term" value="F:monooxygenase activity"/>
    <property type="evidence" value="ECO:0007669"/>
    <property type="project" value="UniProtKB-KW"/>
</dbReference>
<keyword evidence="6" id="KW-0560">Oxidoreductase</keyword>
<dbReference type="InterPro" id="IPR050121">
    <property type="entry name" value="Cytochrome_P450_monoxygenase"/>
</dbReference>
<keyword evidence="10" id="KW-0732">Signal</keyword>
<evidence type="ECO:0000313" key="11">
    <source>
        <dbReference type="EMBL" id="GJE97230.1"/>
    </source>
</evidence>
<comment type="caution">
    <text evidence="11">The sequence shown here is derived from an EMBL/GenBank/DDBJ whole genome shotgun (WGS) entry which is preliminary data.</text>
</comment>
<evidence type="ECO:0000256" key="3">
    <source>
        <dbReference type="ARBA" id="ARBA00010617"/>
    </source>
</evidence>
<evidence type="ECO:0000256" key="4">
    <source>
        <dbReference type="ARBA" id="ARBA00022617"/>
    </source>
</evidence>
<evidence type="ECO:0000313" key="12">
    <source>
        <dbReference type="Proteomes" id="UP000703269"/>
    </source>
</evidence>
<evidence type="ECO:0000256" key="10">
    <source>
        <dbReference type="SAM" id="SignalP"/>
    </source>
</evidence>
<keyword evidence="4 9" id="KW-0349">Heme</keyword>
<evidence type="ECO:0000256" key="1">
    <source>
        <dbReference type="ARBA" id="ARBA00001971"/>
    </source>
</evidence>
<dbReference type="InterPro" id="IPR002401">
    <property type="entry name" value="Cyt_P450_E_grp-I"/>
</dbReference>
<comment type="similarity">
    <text evidence="3">Belongs to the cytochrome P450 family.</text>
</comment>
<evidence type="ECO:0000256" key="5">
    <source>
        <dbReference type="ARBA" id="ARBA00022723"/>
    </source>
</evidence>
<keyword evidence="8" id="KW-0503">Monooxygenase</keyword>
<reference evidence="11 12" key="1">
    <citation type="submission" date="2021-08" db="EMBL/GenBank/DDBJ databases">
        <title>Draft Genome Sequence of Phanerochaete sordida strain YK-624.</title>
        <authorList>
            <person name="Mori T."/>
            <person name="Dohra H."/>
            <person name="Suzuki T."/>
            <person name="Kawagishi H."/>
            <person name="Hirai H."/>
        </authorList>
    </citation>
    <scope>NUCLEOTIDE SEQUENCE [LARGE SCALE GENOMIC DNA]</scope>
    <source>
        <strain evidence="11 12">YK-624</strain>
    </source>
</reference>
<accession>A0A9P3GPK9</accession>
<comment type="pathway">
    <text evidence="2">Secondary metabolite biosynthesis.</text>
</comment>
<feature type="chain" id="PRO_5040211701" evidence="10">
    <location>
        <begin position="22"/>
        <end position="558"/>
    </location>
</feature>
<dbReference type="PRINTS" id="PR00463">
    <property type="entry name" value="EP450I"/>
</dbReference>
<dbReference type="GO" id="GO:0020037">
    <property type="term" value="F:heme binding"/>
    <property type="evidence" value="ECO:0007669"/>
    <property type="project" value="InterPro"/>
</dbReference>
<dbReference type="EMBL" id="BPQB01000069">
    <property type="protein sequence ID" value="GJE97230.1"/>
    <property type="molecule type" value="Genomic_DNA"/>
</dbReference>
<keyword evidence="5 9" id="KW-0479">Metal-binding</keyword>
<feature type="signal peptide" evidence="10">
    <location>
        <begin position="1"/>
        <end position="21"/>
    </location>
</feature>
<evidence type="ECO:0000256" key="8">
    <source>
        <dbReference type="ARBA" id="ARBA00023033"/>
    </source>
</evidence>
<dbReference type="Proteomes" id="UP000703269">
    <property type="component" value="Unassembled WGS sequence"/>
</dbReference>
<evidence type="ECO:0000256" key="6">
    <source>
        <dbReference type="ARBA" id="ARBA00023002"/>
    </source>
</evidence>
<dbReference type="OrthoDB" id="1470350at2759"/>